<organism evidence="1">
    <name type="scientific">Arundo donax</name>
    <name type="common">Giant reed</name>
    <name type="synonym">Donax arundinaceus</name>
    <dbReference type="NCBI Taxonomy" id="35708"/>
    <lineage>
        <taxon>Eukaryota</taxon>
        <taxon>Viridiplantae</taxon>
        <taxon>Streptophyta</taxon>
        <taxon>Embryophyta</taxon>
        <taxon>Tracheophyta</taxon>
        <taxon>Spermatophyta</taxon>
        <taxon>Magnoliopsida</taxon>
        <taxon>Liliopsida</taxon>
        <taxon>Poales</taxon>
        <taxon>Poaceae</taxon>
        <taxon>PACMAD clade</taxon>
        <taxon>Arundinoideae</taxon>
        <taxon>Arundineae</taxon>
        <taxon>Arundo</taxon>
    </lineage>
</organism>
<accession>A0A0A9ENB1</accession>
<dbReference type="EMBL" id="GBRH01195681">
    <property type="protein sequence ID" value="JAE02215.1"/>
    <property type="molecule type" value="Transcribed_RNA"/>
</dbReference>
<evidence type="ECO:0000313" key="1">
    <source>
        <dbReference type="EMBL" id="JAE02215.1"/>
    </source>
</evidence>
<sequence>MQQSSYEMGFNKPCQKR</sequence>
<name>A0A0A9ENB1_ARUDO</name>
<proteinExistence type="predicted"/>
<reference evidence="1" key="1">
    <citation type="submission" date="2014-09" db="EMBL/GenBank/DDBJ databases">
        <authorList>
            <person name="Magalhaes I.L.F."/>
            <person name="Oliveira U."/>
            <person name="Santos F.R."/>
            <person name="Vidigal T.H.D.A."/>
            <person name="Brescovit A.D."/>
            <person name="Santos A.J."/>
        </authorList>
    </citation>
    <scope>NUCLEOTIDE SEQUENCE</scope>
    <source>
        <tissue evidence="1">Shoot tissue taken approximately 20 cm above the soil surface</tissue>
    </source>
</reference>
<protein>
    <submittedName>
        <fullName evidence="1">Uncharacterized protein</fullName>
    </submittedName>
</protein>
<dbReference type="AlphaFoldDB" id="A0A0A9ENB1"/>
<reference evidence="1" key="2">
    <citation type="journal article" date="2015" name="Data Brief">
        <title>Shoot transcriptome of the giant reed, Arundo donax.</title>
        <authorList>
            <person name="Barrero R.A."/>
            <person name="Guerrero F.D."/>
            <person name="Moolhuijzen P."/>
            <person name="Goolsby J.A."/>
            <person name="Tidwell J."/>
            <person name="Bellgard S.E."/>
            <person name="Bellgard M.I."/>
        </authorList>
    </citation>
    <scope>NUCLEOTIDE SEQUENCE</scope>
    <source>
        <tissue evidence="1">Shoot tissue taken approximately 20 cm above the soil surface</tissue>
    </source>
</reference>